<dbReference type="InterPro" id="IPR002130">
    <property type="entry name" value="Cyclophilin-type_PPIase_dom"/>
</dbReference>
<feature type="chain" id="PRO_5004019085" description="peptidylprolyl isomerase" evidence="4">
    <location>
        <begin position="31"/>
        <end position="226"/>
    </location>
</feature>
<reference evidence="6 7" key="1">
    <citation type="journal article" date="2013" name="PLoS ONE">
        <title>The first genomic and proteomic characterization of a deep-sea sulfate reducer: insights into the piezophilic lifestyle of Desulfovibrio piezophilus.</title>
        <authorList>
            <person name="Pradel N."/>
            <person name="Ji B."/>
            <person name="Gimenez G."/>
            <person name="Talla E."/>
            <person name="Lenoble P."/>
            <person name="Garel M."/>
            <person name="Tamburini C."/>
            <person name="Fourquet P."/>
            <person name="Lebrun R."/>
            <person name="Bertin P."/>
            <person name="Denis Y."/>
            <person name="Pophillat M."/>
            <person name="Barbe V."/>
            <person name="Ollivier B."/>
            <person name="Dolla A."/>
        </authorList>
    </citation>
    <scope>NUCLEOTIDE SEQUENCE [LARGE SCALE GENOMIC DNA]</scope>
    <source>
        <strain evidence="7">DSM 10523 / SB164P1</strain>
    </source>
</reference>
<keyword evidence="2" id="KW-0697">Rotamase</keyword>
<dbReference type="HOGENOM" id="CLU_012062_16_9_7"/>
<dbReference type="PROSITE" id="PS50072">
    <property type="entry name" value="CSA_PPIASE_2"/>
    <property type="match status" value="1"/>
</dbReference>
<keyword evidence="7" id="KW-1185">Reference proteome</keyword>
<dbReference type="PANTHER" id="PTHR43246">
    <property type="entry name" value="PEPTIDYL-PROLYL CIS-TRANS ISOMERASE CYP38, CHLOROPLASTIC"/>
    <property type="match status" value="1"/>
</dbReference>
<dbReference type="SUPFAM" id="SSF50891">
    <property type="entry name" value="Cyclophilin-like"/>
    <property type="match status" value="1"/>
</dbReference>
<dbReference type="eggNOG" id="COG0652">
    <property type="taxonomic scope" value="Bacteria"/>
</dbReference>
<keyword evidence="4" id="KW-0732">Signal</keyword>
<evidence type="ECO:0000256" key="1">
    <source>
        <dbReference type="ARBA" id="ARBA00013194"/>
    </source>
</evidence>
<dbReference type="RefSeq" id="WP_015415442.1">
    <property type="nucleotide sequence ID" value="NC_020409.1"/>
</dbReference>
<evidence type="ECO:0000313" key="6">
    <source>
        <dbReference type="EMBL" id="CCH49398.1"/>
    </source>
</evidence>
<organism evidence="6 7">
    <name type="scientific">Pseudodesulfovibrio piezophilus (strain DSM 21447 / JCM 15486 / C1TLV30)</name>
    <name type="common">Desulfovibrio piezophilus</name>
    <dbReference type="NCBI Taxonomy" id="1322246"/>
    <lineage>
        <taxon>Bacteria</taxon>
        <taxon>Pseudomonadati</taxon>
        <taxon>Thermodesulfobacteriota</taxon>
        <taxon>Desulfovibrionia</taxon>
        <taxon>Desulfovibrionales</taxon>
        <taxon>Desulfovibrionaceae</taxon>
    </lineage>
</organism>
<dbReference type="Gene3D" id="2.40.100.10">
    <property type="entry name" value="Cyclophilin-like"/>
    <property type="match status" value="1"/>
</dbReference>
<reference evidence="7" key="2">
    <citation type="journal article" date="2013" name="Stand. Genomic Sci.">
        <title>Complete genome sequence of Desulfocapsa sulfexigens, a marine deltaproteobacterium specialized in disproportionating inorganic sulfur compounds.</title>
        <authorList>
            <person name="Finster K.W."/>
            <person name="Kjeldsen K.U."/>
            <person name="Kube M."/>
            <person name="Reinhardt R."/>
            <person name="Mussmann M."/>
            <person name="Amann R."/>
            <person name="Schreiber L."/>
        </authorList>
    </citation>
    <scope>NUCLEOTIDE SEQUENCE [LARGE SCALE GENOMIC DNA]</scope>
    <source>
        <strain evidence="7">DSM 10523 / SB164P1</strain>
    </source>
</reference>
<feature type="domain" description="PPIase cyclophilin-type" evidence="5">
    <location>
        <begin position="36"/>
        <end position="224"/>
    </location>
</feature>
<evidence type="ECO:0000313" key="7">
    <source>
        <dbReference type="Proteomes" id="UP000011724"/>
    </source>
</evidence>
<dbReference type="Pfam" id="PF00160">
    <property type="entry name" value="Pro_isomerase"/>
    <property type="match status" value="1"/>
</dbReference>
<accession>M1WWZ2</accession>
<sequence length="226" mass="25292">MKSFKFVLSFTLLLAAFLFGPGMSLSKAVAAGPNPVVIMDTTAGRVIVMLYPSEAPITVENFLRYVDAGFYEGTIFHRVIKEDIEEVKGKAAKANVINIVQGGGFTFPPLRLKYPLWAPIENEDMLGLQNDKGTIAMARANDPDSATCQFFFNMEDNPALNPSTMNKKYIERRNNTKTRRGYCAFGKVIRGWDTLVKIQSAKTTQMGRYTDVPVNPVYIKKIYRAK</sequence>
<gene>
    <name evidence="6" type="primary">cyp</name>
    <name evidence="6" type="ordered locus">BN4_12163</name>
</gene>
<dbReference type="OrthoDB" id="9807797at2"/>
<proteinExistence type="predicted"/>
<name>M1WWZ2_PSEP2</name>
<evidence type="ECO:0000256" key="4">
    <source>
        <dbReference type="SAM" id="SignalP"/>
    </source>
</evidence>
<dbReference type="STRING" id="1322246.BN4_12163"/>
<dbReference type="InterPro" id="IPR044665">
    <property type="entry name" value="E_coli_cyclophilin_A-like"/>
</dbReference>
<dbReference type="PATRIC" id="fig|879567.3.peg.2307"/>
<dbReference type="BioCyc" id="DPIE1322246:BN4_RS10875-MONOMER"/>
<dbReference type="KEGG" id="dpi:BN4_12163"/>
<feature type="signal peptide" evidence="4">
    <location>
        <begin position="1"/>
        <end position="30"/>
    </location>
</feature>
<evidence type="ECO:0000259" key="5">
    <source>
        <dbReference type="PROSITE" id="PS50072"/>
    </source>
</evidence>
<dbReference type="Proteomes" id="UP000011724">
    <property type="component" value="Chromosome"/>
</dbReference>
<dbReference type="EMBL" id="FO203427">
    <property type="protein sequence ID" value="CCH49398.1"/>
    <property type="molecule type" value="Genomic_DNA"/>
</dbReference>
<protein>
    <recommendedName>
        <fullName evidence="1">peptidylprolyl isomerase</fullName>
        <ecNumber evidence="1">5.2.1.8</ecNumber>
    </recommendedName>
</protein>
<dbReference type="InterPro" id="IPR029000">
    <property type="entry name" value="Cyclophilin-like_dom_sf"/>
</dbReference>
<dbReference type="GO" id="GO:0003755">
    <property type="term" value="F:peptidyl-prolyl cis-trans isomerase activity"/>
    <property type="evidence" value="ECO:0007669"/>
    <property type="project" value="UniProtKB-KW"/>
</dbReference>
<dbReference type="AlphaFoldDB" id="M1WWZ2"/>
<dbReference type="EC" id="5.2.1.8" evidence="1"/>
<evidence type="ECO:0000256" key="3">
    <source>
        <dbReference type="ARBA" id="ARBA00023235"/>
    </source>
</evidence>
<evidence type="ECO:0000256" key="2">
    <source>
        <dbReference type="ARBA" id="ARBA00023110"/>
    </source>
</evidence>
<keyword evidence="3 6" id="KW-0413">Isomerase</keyword>